<dbReference type="EMBL" id="CP144750">
    <property type="protein sequence ID" value="WVZ82442.1"/>
    <property type="molecule type" value="Genomic_DNA"/>
</dbReference>
<feature type="non-terminal residue" evidence="2">
    <location>
        <position position="268"/>
    </location>
</feature>
<gene>
    <name evidence="2" type="ORF">U9M48_029705</name>
</gene>
<organism evidence="2 3">
    <name type="scientific">Paspalum notatum var. saurae</name>
    <dbReference type="NCBI Taxonomy" id="547442"/>
    <lineage>
        <taxon>Eukaryota</taxon>
        <taxon>Viridiplantae</taxon>
        <taxon>Streptophyta</taxon>
        <taxon>Embryophyta</taxon>
        <taxon>Tracheophyta</taxon>
        <taxon>Spermatophyta</taxon>
        <taxon>Magnoliopsida</taxon>
        <taxon>Liliopsida</taxon>
        <taxon>Poales</taxon>
        <taxon>Poaceae</taxon>
        <taxon>PACMAD clade</taxon>
        <taxon>Panicoideae</taxon>
        <taxon>Andropogonodae</taxon>
        <taxon>Paspaleae</taxon>
        <taxon>Paspalinae</taxon>
        <taxon>Paspalum</taxon>
    </lineage>
</organism>
<protein>
    <recommendedName>
        <fullName evidence="1">Reverse transcriptase zinc-binding domain-containing protein</fullName>
    </recommendedName>
</protein>
<dbReference type="Proteomes" id="UP001341281">
    <property type="component" value="Chromosome 06"/>
</dbReference>
<feature type="domain" description="Reverse transcriptase zinc-binding" evidence="1">
    <location>
        <begin position="173"/>
        <end position="257"/>
    </location>
</feature>
<proteinExistence type="predicted"/>
<keyword evidence="3" id="KW-1185">Reference proteome</keyword>
<sequence>MANCLWNDLEDNRKFHLANWELVSMCKDYGGFGILNLGYLNIFLLGSWVKRYSEGNGKLWKEIIDFKYDTANPNIFATRDLGASHFFRGFMYAAKAAKMGLGGRLGMLYVLVNEKTKTVFDLWDEETLKCTFRRTFDEALYQVWLEVVQLASTIRFSDCEDDLVWQFCSFGTYSSQSFYKVVNFRGVHQVHFFDLWRIKIPPRVHFFLWLLIHNRVLTRSNLAKRKHLESTTCLFCSEDDTCHHFFFFECAVARQMWRILSEVLRLEL</sequence>
<reference evidence="2 3" key="1">
    <citation type="submission" date="2024-02" db="EMBL/GenBank/DDBJ databases">
        <title>High-quality chromosome-scale genome assembly of Pensacola bahiagrass (Paspalum notatum Flugge var. saurae).</title>
        <authorList>
            <person name="Vega J.M."/>
            <person name="Podio M."/>
            <person name="Orjuela J."/>
            <person name="Siena L.A."/>
            <person name="Pessino S.C."/>
            <person name="Combes M.C."/>
            <person name="Mariac C."/>
            <person name="Albertini E."/>
            <person name="Pupilli F."/>
            <person name="Ortiz J.P.A."/>
            <person name="Leblanc O."/>
        </authorList>
    </citation>
    <scope>NUCLEOTIDE SEQUENCE [LARGE SCALE GENOMIC DNA]</scope>
    <source>
        <strain evidence="2">R1</strain>
        <tissue evidence="2">Leaf</tissue>
    </source>
</reference>
<dbReference type="InterPro" id="IPR026960">
    <property type="entry name" value="RVT-Znf"/>
</dbReference>
<evidence type="ECO:0000259" key="1">
    <source>
        <dbReference type="Pfam" id="PF13966"/>
    </source>
</evidence>
<dbReference type="AlphaFoldDB" id="A0AAQ3U3V8"/>
<evidence type="ECO:0000313" key="2">
    <source>
        <dbReference type="EMBL" id="WVZ82442.1"/>
    </source>
</evidence>
<accession>A0AAQ3U3V8</accession>
<name>A0AAQ3U3V8_PASNO</name>
<dbReference type="Pfam" id="PF13966">
    <property type="entry name" value="zf-RVT"/>
    <property type="match status" value="1"/>
</dbReference>
<evidence type="ECO:0000313" key="3">
    <source>
        <dbReference type="Proteomes" id="UP001341281"/>
    </source>
</evidence>